<accession>A0A7X0IZM1</accession>
<comment type="caution">
    <text evidence="1">The sequence shown here is derived from an EMBL/GenBank/DDBJ whole genome shotgun (WGS) entry which is preliminary data.</text>
</comment>
<proteinExistence type="predicted"/>
<reference evidence="1 2" key="1">
    <citation type="submission" date="2020-08" db="EMBL/GenBank/DDBJ databases">
        <title>Genomic Encyclopedia of Type Strains, Phase IV (KMG-V): Genome sequencing to study the core and pangenomes of soil and plant-associated prokaryotes.</title>
        <authorList>
            <person name="Whitman W."/>
        </authorList>
    </citation>
    <scope>NUCLEOTIDE SEQUENCE [LARGE SCALE GENOMIC DNA]</scope>
    <source>
        <strain evidence="1 2">M2T3</strain>
    </source>
</reference>
<protein>
    <submittedName>
        <fullName evidence="1">Uncharacterized protein</fullName>
    </submittedName>
</protein>
<name>A0A7X0IZM1_9SPHI</name>
<dbReference type="AlphaFoldDB" id="A0A7X0IZM1"/>
<organism evidence="1 2">
    <name type="scientific">Pedobacter cryoconitis</name>
    <dbReference type="NCBI Taxonomy" id="188932"/>
    <lineage>
        <taxon>Bacteria</taxon>
        <taxon>Pseudomonadati</taxon>
        <taxon>Bacteroidota</taxon>
        <taxon>Sphingobacteriia</taxon>
        <taxon>Sphingobacteriales</taxon>
        <taxon>Sphingobacteriaceae</taxon>
        <taxon>Pedobacter</taxon>
    </lineage>
</organism>
<evidence type="ECO:0000313" key="2">
    <source>
        <dbReference type="Proteomes" id="UP000521017"/>
    </source>
</evidence>
<dbReference type="RefSeq" id="WP_184622294.1">
    <property type="nucleotide sequence ID" value="NZ_JACHCC010000001.1"/>
</dbReference>
<dbReference type="EMBL" id="JACHCC010000001">
    <property type="protein sequence ID" value="MBB6498313.1"/>
    <property type="molecule type" value="Genomic_DNA"/>
</dbReference>
<evidence type="ECO:0000313" key="1">
    <source>
        <dbReference type="EMBL" id="MBB6498313.1"/>
    </source>
</evidence>
<sequence length="140" mass="16202">MFGEFFKRKKISVPEFQALEASLLKDKYFIRVKPWDWLNKKEIYVASKLNDRPTMITMDFWPQEIYLSADGQITVSEFIHIAAKKFIDNNHPAPEHLDAELIEQLEALVNEMKIVELKVARTDLNPIVVLPMSKQLNAGA</sequence>
<dbReference type="Proteomes" id="UP000521017">
    <property type="component" value="Unassembled WGS sequence"/>
</dbReference>
<gene>
    <name evidence="1" type="ORF">HDF25_000437</name>
</gene>